<dbReference type="PROSITE" id="PS50893">
    <property type="entry name" value="ABC_TRANSPORTER_2"/>
    <property type="match status" value="1"/>
</dbReference>
<dbReference type="InterPro" id="IPR027417">
    <property type="entry name" value="P-loop_NTPase"/>
</dbReference>
<dbReference type="InterPro" id="IPR008995">
    <property type="entry name" value="Mo/tungstate-bd_C_term_dom"/>
</dbReference>
<evidence type="ECO:0000256" key="1">
    <source>
        <dbReference type="ARBA" id="ARBA00022448"/>
    </source>
</evidence>
<organism evidence="12 13">
    <name type="scientific">Marivibrio halodurans</name>
    <dbReference type="NCBI Taxonomy" id="2039722"/>
    <lineage>
        <taxon>Bacteria</taxon>
        <taxon>Pseudomonadati</taxon>
        <taxon>Pseudomonadota</taxon>
        <taxon>Alphaproteobacteria</taxon>
        <taxon>Rhodospirillales</taxon>
        <taxon>Rhodospirillaceae</taxon>
        <taxon>Marivibrio</taxon>
    </lineage>
</organism>
<evidence type="ECO:0000313" key="12">
    <source>
        <dbReference type="EMBL" id="MBP5855398.1"/>
    </source>
</evidence>
<dbReference type="Gene3D" id="3.40.50.300">
    <property type="entry name" value="P-loop containing nucleotide triphosphate hydrolases"/>
    <property type="match status" value="1"/>
</dbReference>
<dbReference type="GO" id="GO:0005524">
    <property type="term" value="F:ATP binding"/>
    <property type="evidence" value="ECO:0007669"/>
    <property type="project" value="UniProtKB-KW"/>
</dbReference>
<dbReference type="GO" id="GO:0015098">
    <property type="term" value="F:molybdate ion transmembrane transporter activity"/>
    <property type="evidence" value="ECO:0007669"/>
    <property type="project" value="InterPro"/>
</dbReference>
<dbReference type="GO" id="GO:0016020">
    <property type="term" value="C:membrane"/>
    <property type="evidence" value="ECO:0007669"/>
    <property type="project" value="InterPro"/>
</dbReference>
<dbReference type="SUPFAM" id="SSF52540">
    <property type="entry name" value="P-loop containing nucleoside triphosphate hydrolases"/>
    <property type="match status" value="1"/>
</dbReference>
<dbReference type="Gene3D" id="2.40.50.100">
    <property type="match status" value="1"/>
</dbReference>
<dbReference type="PANTHER" id="PTHR43514">
    <property type="entry name" value="ABC TRANSPORTER I FAMILY MEMBER 10"/>
    <property type="match status" value="1"/>
</dbReference>
<keyword evidence="7" id="KW-1278">Translocase</keyword>
<keyword evidence="2" id="KW-1003">Cell membrane</keyword>
<evidence type="ECO:0000259" key="10">
    <source>
        <dbReference type="PROSITE" id="PS50893"/>
    </source>
</evidence>
<evidence type="ECO:0000256" key="9">
    <source>
        <dbReference type="PROSITE-ProRule" id="PRU01213"/>
    </source>
</evidence>
<dbReference type="Pfam" id="PF03459">
    <property type="entry name" value="TOBE"/>
    <property type="match status" value="1"/>
</dbReference>
<evidence type="ECO:0000256" key="7">
    <source>
        <dbReference type="ARBA" id="ARBA00022967"/>
    </source>
</evidence>
<protein>
    <submittedName>
        <fullName evidence="12">Molybdenum ABC transporter ATP-binding protein</fullName>
    </submittedName>
</protein>
<keyword evidence="6 12" id="KW-0067">ATP-binding</keyword>
<dbReference type="InterPro" id="IPR011868">
    <property type="entry name" value="ModC_ABC_ATP-bd"/>
</dbReference>
<dbReference type="GO" id="GO:0016887">
    <property type="term" value="F:ATP hydrolysis activity"/>
    <property type="evidence" value="ECO:0007669"/>
    <property type="project" value="InterPro"/>
</dbReference>
<proteinExistence type="predicted"/>
<sequence length="371" mass="39462">MPLEIDVEKRLGPRFALSVRFEAPGGVTALFGRSGAGKSSLVEMIAGLMRPDRGRIAVGGRPLFDSRAGIDLPPEKRRVGYVFQDARLFPHMTVRRNLLYGQWAGGRRQGAMTLEAVCRLLDIETLLDRRPGALSGGETQRVAIGRALLSDPALLLMDEPLASLDAPRKAEILPFLERLVHETGLPVVYVSHAMEEVIRLADTMALIDDGALAAVGPVEALTGRIDLPLLTGQGEAGAVVGARVVAHDADYALTTLEIEGGGRLQVALLSLAPGTDLRVRLRARDITLSLAPPEAASTLNVLPATVREMARADGAFVHVLVDAGAPLWARVTRLSADRLALSPGKRVHAIVKAGAIDRASLGGRTSRVPGK</sequence>
<dbReference type="InterPro" id="IPR005116">
    <property type="entry name" value="Transp-assoc_OB_typ1"/>
</dbReference>
<dbReference type="Proteomes" id="UP000672602">
    <property type="component" value="Unassembled WGS sequence"/>
</dbReference>
<keyword evidence="4" id="KW-0997">Cell inner membrane</keyword>
<keyword evidence="1" id="KW-0813">Transport</keyword>
<keyword evidence="5" id="KW-0547">Nucleotide-binding</keyword>
<dbReference type="InterPro" id="IPR003439">
    <property type="entry name" value="ABC_transporter-like_ATP-bd"/>
</dbReference>
<name>A0A8J7SFY9_9PROT</name>
<reference evidence="12" key="1">
    <citation type="submission" date="2021-04" db="EMBL/GenBank/DDBJ databases">
        <authorList>
            <person name="Zhang D.-C."/>
        </authorList>
    </citation>
    <scope>NUCLEOTIDE SEQUENCE</scope>
    <source>
        <strain evidence="12">CGMCC 1.15697</strain>
    </source>
</reference>
<dbReference type="InterPro" id="IPR004606">
    <property type="entry name" value="Mop_domain"/>
</dbReference>
<evidence type="ECO:0000256" key="8">
    <source>
        <dbReference type="ARBA" id="ARBA00023136"/>
    </source>
</evidence>
<feature type="domain" description="Mop" evidence="11">
    <location>
        <begin position="295"/>
        <end position="360"/>
    </location>
</feature>
<evidence type="ECO:0000256" key="2">
    <source>
        <dbReference type="ARBA" id="ARBA00022475"/>
    </source>
</evidence>
<dbReference type="InterPro" id="IPR050334">
    <property type="entry name" value="Molybdenum_import_ModC"/>
</dbReference>
<dbReference type="SMART" id="SM00382">
    <property type="entry name" value="AAA"/>
    <property type="match status" value="1"/>
</dbReference>
<evidence type="ECO:0000256" key="6">
    <source>
        <dbReference type="ARBA" id="ARBA00022840"/>
    </source>
</evidence>
<keyword evidence="13" id="KW-1185">Reference proteome</keyword>
<dbReference type="Pfam" id="PF00005">
    <property type="entry name" value="ABC_tran"/>
    <property type="match status" value="1"/>
</dbReference>
<feature type="domain" description="ABC transporter" evidence="10">
    <location>
        <begin position="1"/>
        <end position="234"/>
    </location>
</feature>
<dbReference type="PROSITE" id="PS51866">
    <property type="entry name" value="MOP"/>
    <property type="match status" value="1"/>
</dbReference>
<dbReference type="SUPFAM" id="SSF50331">
    <property type="entry name" value="MOP-like"/>
    <property type="match status" value="1"/>
</dbReference>
<evidence type="ECO:0000256" key="4">
    <source>
        <dbReference type="ARBA" id="ARBA00022519"/>
    </source>
</evidence>
<dbReference type="NCBIfam" id="TIGR02142">
    <property type="entry name" value="modC_ABC"/>
    <property type="match status" value="1"/>
</dbReference>
<evidence type="ECO:0000259" key="11">
    <source>
        <dbReference type="PROSITE" id="PS51866"/>
    </source>
</evidence>
<gene>
    <name evidence="12" type="primary">modC</name>
    <name evidence="12" type="ORF">KAJ83_00120</name>
</gene>
<accession>A0A8J7SFY9</accession>
<keyword evidence="8" id="KW-0472">Membrane</keyword>
<dbReference type="GO" id="GO:0140359">
    <property type="term" value="F:ABC-type transporter activity"/>
    <property type="evidence" value="ECO:0007669"/>
    <property type="project" value="InterPro"/>
</dbReference>
<dbReference type="EMBL" id="JAGMWN010000001">
    <property type="protein sequence ID" value="MBP5855398.1"/>
    <property type="molecule type" value="Genomic_DNA"/>
</dbReference>
<comment type="caution">
    <text evidence="12">The sequence shown here is derived from an EMBL/GenBank/DDBJ whole genome shotgun (WGS) entry which is preliminary data.</text>
</comment>
<dbReference type="InterPro" id="IPR003593">
    <property type="entry name" value="AAA+_ATPase"/>
</dbReference>
<evidence type="ECO:0000256" key="3">
    <source>
        <dbReference type="ARBA" id="ARBA00022505"/>
    </source>
</evidence>
<keyword evidence="3 9" id="KW-0500">Molybdenum</keyword>
<dbReference type="PANTHER" id="PTHR43514:SF4">
    <property type="entry name" value="ABC TRANSPORTER I FAMILY MEMBER 10"/>
    <property type="match status" value="1"/>
</dbReference>
<dbReference type="AlphaFoldDB" id="A0A8J7SFY9"/>
<evidence type="ECO:0000256" key="5">
    <source>
        <dbReference type="ARBA" id="ARBA00022741"/>
    </source>
</evidence>
<evidence type="ECO:0000313" key="13">
    <source>
        <dbReference type="Proteomes" id="UP000672602"/>
    </source>
</evidence>